<dbReference type="PANTHER" id="PTHR43630">
    <property type="entry name" value="POLY-BETA-1,6-N-ACETYL-D-GLUCOSAMINE SYNTHASE"/>
    <property type="match status" value="1"/>
</dbReference>
<dbReference type="PANTHER" id="PTHR43630:SF2">
    <property type="entry name" value="GLYCOSYLTRANSFERASE"/>
    <property type="match status" value="1"/>
</dbReference>
<sequence length="659" mass="71931">MPTIGLCMIVRDEAHVVARCLDSVRPLIDAAVIVDTGSEDGTPEVVRACLARHGIRGSVVEQPWRDFAHNRSAALALLRQDPGIDYALVIDADDRLVFAPDFDPAAFKAALAADLYDLDIHHGPTVYRRPQLFSNRLAFRYRSVLHEFLAIPPEVRSHGVAPGLHIVYGGDGARSREPETFARDAALLETALAGEADPFLRARYTFYLAQSLRDAGQNERAIDAYLLRAELGFWEQEVFESLLNAGKLMARRGAPTETVLSVLDRAAATVPERVEAHHAAALICRQRGEWAQGYAAARQGLGRPRPAAGLFLQPWIYEFGLLDEFAVNAYWAGHDMDCLVACAIILSRPQLDPETCARVRANRDAAYDRLRARGALWTETLKDRTPRIAVVTAYRAEDSGTLRRCIASVAAQTVAADHILIAEGPPREVLQEELQEELQEGLDARVAQHIRLGAGMGEAGDRAAWAAGGLLAAAQGYTAVCFLDAAGWYDPDHIEHCLTAALRVGFERCGIITATRRLRRPDLTVMPLADEDPDRFVDASGYLFLPAGFHLFAHWALTPRPLAEIGDRVFLLAARASGLAMGRTLSATVNGIAAYAAAYQALGETPPAGARERPDHARYRAWIEALPPEAIAALRDRLGADLRALYRPGPPAPETGEVP</sequence>
<organism evidence="3 4">
    <name type="scientific">Methylorubrum populi (strain ATCC BAA-705 / NCIMB 13946 / BJ001)</name>
    <name type="common">Methylobacterium populi</name>
    <dbReference type="NCBI Taxonomy" id="441620"/>
    <lineage>
        <taxon>Bacteria</taxon>
        <taxon>Pseudomonadati</taxon>
        <taxon>Pseudomonadota</taxon>
        <taxon>Alphaproteobacteria</taxon>
        <taxon>Hyphomicrobiales</taxon>
        <taxon>Methylobacteriaceae</taxon>
        <taxon>Methylorubrum</taxon>
    </lineage>
</organism>
<dbReference type="AlphaFoldDB" id="B1ZFE9"/>
<dbReference type="Pfam" id="PF00535">
    <property type="entry name" value="Glycos_transf_2"/>
    <property type="match status" value="2"/>
</dbReference>
<name>B1ZFE9_METPB</name>
<feature type="domain" description="Glycosyltransferase 2-like" evidence="2">
    <location>
        <begin position="390"/>
        <end position="503"/>
    </location>
</feature>
<dbReference type="EMBL" id="CP001029">
    <property type="protein sequence ID" value="ACB79722.1"/>
    <property type="molecule type" value="Genomic_DNA"/>
</dbReference>
<keyword evidence="3" id="KW-0808">Transferase</keyword>
<evidence type="ECO:0000256" key="1">
    <source>
        <dbReference type="ARBA" id="ARBA00038494"/>
    </source>
</evidence>
<dbReference type="STRING" id="441620.Mpop_1556"/>
<evidence type="ECO:0000313" key="3">
    <source>
        <dbReference type="EMBL" id="ACB79722.1"/>
    </source>
</evidence>
<dbReference type="SUPFAM" id="SSF53448">
    <property type="entry name" value="Nucleotide-diphospho-sugar transferases"/>
    <property type="match status" value="2"/>
</dbReference>
<gene>
    <name evidence="3" type="ordered locus">Mpop_1556</name>
</gene>
<accession>B1ZFE9</accession>
<feature type="domain" description="Glycosyltransferase 2-like" evidence="2">
    <location>
        <begin position="7"/>
        <end position="95"/>
    </location>
</feature>
<evidence type="ECO:0000313" key="4">
    <source>
        <dbReference type="Proteomes" id="UP000007136"/>
    </source>
</evidence>
<dbReference type="eggNOG" id="COG0463">
    <property type="taxonomic scope" value="Bacteria"/>
</dbReference>
<comment type="similarity">
    <text evidence="1">Belongs to the glycosyltransferase 2 family. WaaE/KdtX subfamily.</text>
</comment>
<dbReference type="KEGG" id="mpo:Mpop_1556"/>
<protein>
    <submittedName>
        <fullName evidence="3">Glycosyl transferase family 2</fullName>
    </submittedName>
</protein>
<dbReference type="InterPro" id="IPR001173">
    <property type="entry name" value="Glyco_trans_2-like"/>
</dbReference>
<dbReference type="Gene3D" id="3.90.550.10">
    <property type="entry name" value="Spore Coat Polysaccharide Biosynthesis Protein SpsA, Chain A"/>
    <property type="match status" value="1"/>
</dbReference>
<dbReference type="GO" id="GO:0016740">
    <property type="term" value="F:transferase activity"/>
    <property type="evidence" value="ECO:0007669"/>
    <property type="project" value="UniProtKB-KW"/>
</dbReference>
<proteinExistence type="inferred from homology"/>
<evidence type="ECO:0000259" key="2">
    <source>
        <dbReference type="Pfam" id="PF00535"/>
    </source>
</evidence>
<dbReference type="HOGENOM" id="CLU_416084_0_0_5"/>
<dbReference type="InterPro" id="IPR029044">
    <property type="entry name" value="Nucleotide-diphossugar_trans"/>
</dbReference>
<dbReference type="Proteomes" id="UP000007136">
    <property type="component" value="Chromosome"/>
</dbReference>
<reference evidence="3" key="1">
    <citation type="submission" date="2008-04" db="EMBL/GenBank/DDBJ databases">
        <title>Complete sequence of chromosome of Methylobacterium populi BJ001.</title>
        <authorList>
            <consortium name="US DOE Joint Genome Institute"/>
            <person name="Copeland A."/>
            <person name="Lucas S."/>
            <person name="Lapidus A."/>
            <person name="Glavina del Rio T."/>
            <person name="Dalin E."/>
            <person name="Tice H."/>
            <person name="Bruce D."/>
            <person name="Goodwin L."/>
            <person name="Pitluck S."/>
            <person name="Chertkov O."/>
            <person name="Brettin T."/>
            <person name="Detter J.C."/>
            <person name="Han C."/>
            <person name="Kuske C.R."/>
            <person name="Schmutz J."/>
            <person name="Larimer F."/>
            <person name="Land M."/>
            <person name="Hauser L."/>
            <person name="Kyrpides N."/>
            <person name="Mikhailova N."/>
            <person name="Marx C."/>
            <person name="Richardson P."/>
        </authorList>
    </citation>
    <scope>NUCLEOTIDE SEQUENCE [LARGE SCALE GENOMIC DNA]</scope>
    <source>
        <strain evidence="3">BJ001</strain>
    </source>
</reference>